<keyword evidence="6 9" id="KW-0408">Iron</keyword>
<dbReference type="HAMAP" id="MF_01864">
    <property type="entry name" value="tRNA_metthiotr_MiaB"/>
    <property type="match status" value="1"/>
</dbReference>
<dbReference type="InterPro" id="IPR013848">
    <property type="entry name" value="Methylthiotransferase_N"/>
</dbReference>
<comment type="cofactor">
    <cofactor evidence="9">
        <name>[4Fe-4S] cluster</name>
        <dbReference type="ChEBI" id="CHEBI:49883"/>
    </cofactor>
    <text evidence="9">Binds 2 [4Fe-4S] clusters. One cluster is coordinated with 3 cysteines and an exchangeable S-adenosyl-L-methionine.</text>
</comment>
<evidence type="ECO:0000256" key="4">
    <source>
        <dbReference type="ARBA" id="ARBA00022691"/>
    </source>
</evidence>
<dbReference type="Pfam" id="PF01938">
    <property type="entry name" value="TRAM"/>
    <property type="match status" value="1"/>
</dbReference>
<dbReference type="InterPro" id="IPR058240">
    <property type="entry name" value="rSAM_sf"/>
</dbReference>
<proteinExistence type="inferred from homology"/>
<dbReference type="InterPro" id="IPR006638">
    <property type="entry name" value="Elp3/MiaA/NifB-like_rSAM"/>
</dbReference>
<evidence type="ECO:0000256" key="5">
    <source>
        <dbReference type="ARBA" id="ARBA00022723"/>
    </source>
</evidence>
<evidence type="ECO:0000259" key="11">
    <source>
        <dbReference type="PROSITE" id="PS50926"/>
    </source>
</evidence>
<dbReference type="SFLD" id="SFLDF00273">
    <property type="entry name" value="(dimethylallyl)adenosine_tRNA"/>
    <property type="match status" value="1"/>
</dbReference>
<evidence type="ECO:0000256" key="8">
    <source>
        <dbReference type="ARBA" id="ARBA00033765"/>
    </source>
</evidence>
<feature type="binding site" evidence="9">
    <location>
        <position position="127"/>
    </location>
    <ligand>
        <name>[4Fe-4S] cluster</name>
        <dbReference type="ChEBI" id="CHEBI:49883"/>
        <label>1</label>
    </ligand>
</feature>
<dbReference type="Gene3D" id="3.40.50.12160">
    <property type="entry name" value="Methylthiotransferase, N-terminal domain"/>
    <property type="match status" value="1"/>
</dbReference>
<dbReference type="Pfam" id="PF04055">
    <property type="entry name" value="Radical_SAM"/>
    <property type="match status" value="1"/>
</dbReference>
<feature type="binding site" evidence="9">
    <location>
        <position position="202"/>
    </location>
    <ligand>
        <name>[4Fe-4S] cluster</name>
        <dbReference type="ChEBI" id="CHEBI:49883"/>
        <label>2</label>
        <note>4Fe-4S-S-AdoMet</note>
    </ligand>
</feature>
<keyword evidence="9" id="KW-0819">tRNA processing</keyword>
<dbReference type="GO" id="GO:0035597">
    <property type="term" value="F:tRNA-2-methylthio-N(6)-dimethylallyladenosine(37) synthase activity"/>
    <property type="evidence" value="ECO:0007669"/>
    <property type="project" value="UniProtKB-EC"/>
</dbReference>
<comment type="similarity">
    <text evidence="9">Belongs to the methylthiotransferase family. MiaB subfamily.</text>
</comment>
<evidence type="ECO:0000256" key="9">
    <source>
        <dbReference type="HAMAP-Rule" id="MF_01864"/>
    </source>
</evidence>
<dbReference type="InterPro" id="IPR007197">
    <property type="entry name" value="rSAM"/>
</dbReference>
<reference evidence="16" key="1">
    <citation type="submission" date="2019-02" db="EMBL/GenBank/DDBJ databases">
        <authorList>
            <person name="Gruber-Vodicka R. H."/>
            <person name="Seah K. B. B."/>
        </authorList>
    </citation>
    <scope>NUCLEOTIDE SEQUENCE</scope>
    <source>
        <strain evidence="15">BECK_BZ163</strain>
        <strain evidence="16">BECK_BZ164</strain>
        <strain evidence="14">BECK_BZ165</strain>
    </source>
</reference>
<dbReference type="FunFam" id="3.40.50.12160:FF:000001">
    <property type="entry name" value="tRNA-2-methylthio-N(6)-dimethylallyladenosine synthase"/>
    <property type="match status" value="1"/>
</dbReference>
<dbReference type="Gene3D" id="3.80.30.20">
    <property type="entry name" value="tm_1862 like domain"/>
    <property type="match status" value="1"/>
</dbReference>
<dbReference type="EMBL" id="CAADFA010000052">
    <property type="protein sequence ID" value="VFJ47934.1"/>
    <property type="molecule type" value="Genomic_DNA"/>
</dbReference>
<evidence type="ECO:0000256" key="10">
    <source>
        <dbReference type="SAM" id="MobiDB-lite"/>
    </source>
</evidence>
<dbReference type="Pfam" id="PF00919">
    <property type="entry name" value="UPF0004"/>
    <property type="match status" value="1"/>
</dbReference>
<dbReference type="PANTHER" id="PTHR43020">
    <property type="entry name" value="CDK5 REGULATORY SUBUNIT-ASSOCIATED PROTEIN 1"/>
    <property type="match status" value="1"/>
</dbReference>
<evidence type="ECO:0000259" key="13">
    <source>
        <dbReference type="PROSITE" id="PS51918"/>
    </source>
</evidence>
<evidence type="ECO:0000259" key="12">
    <source>
        <dbReference type="PROSITE" id="PS51449"/>
    </source>
</evidence>
<keyword evidence="9" id="KW-0963">Cytoplasm</keyword>
<dbReference type="GO" id="GO:0005829">
    <property type="term" value="C:cytosol"/>
    <property type="evidence" value="ECO:0007669"/>
    <property type="project" value="TreeGrafter"/>
</dbReference>
<sequence length="533" mass="58279">MTLVLVLVLVLVLEFDRSICSIHLSPNKKIRPARSRKNPSEKSSMAQKFYIKTFGCQMNEYDSARTADLLAHSHGMEPADDPEEADVLLINTCSVREKASEKVFSQLGLWRPWKLKRPGLVIGVGGCVASREGEAIRKRAPYVDLVYGPRTLHRVPGMLDELRRLGQPRVDVSFSPEIEKFDSLPKPLARGASAYVSIMEGCSRYCSYCVVPHTRGEEFSRPVNDVLGEVAALANQGIREIIFLGQNVNAYRGPLGNGHGNGGNGHLAGERVCPFHPGDDRNRSGLGDPGPGDSELGGPGLGNPGLGDLGLLIHRAARITGIGRIRYTTSHPARFDEGLIRCHARVPILAGHVHLPVQSGSDRILARMNRGYTGVEYLEKVAQLRRARPDISIGSDFIVGFPGETERDFEDTMALVEAVGFDQAFSFIFSPRPGTPAADLPDDVPLSVKKRRLARLQARLVALSNAASHAMVGKVQRVLVERISKKDPDRMAGRTENNRVVNFSATPALIGTFVNVRITDALPNSLRGVVHEY</sequence>
<keyword evidence="7 9" id="KW-0411">Iron-sulfur</keyword>
<evidence type="ECO:0000313" key="16">
    <source>
        <dbReference type="EMBL" id="VFK07318.1"/>
    </source>
</evidence>
<keyword evidence="3 9" id="KW-0808">Transferase</keyword>
<evidence type="ECO:0000313" key="15">
    <source>
        <dbReference type="EMBL" id="VFJ62062.1"/>
    </source>
</evidence>
<accession>A0A450VRD0</accession>
<feature type="binding site" evidence="9">
    <location>
        <position position="206"/>
    </location>
    <ligand>
        <name>[4Fe-4S] cluster</name>
        <dbReference type="ChEBI" id="CHEBI:49883"/>
        <label>2</label>
        <note>4Fe-4S-S-AdoMet</note>
    </ligand>
</feature>
<organism evidence="16">
    <name type="scientific">Candidatus Kentrum sp. FM</name>
    <dbReference type="NCBI Taxonomy" id="2126340"/>
    <lineage>
        <taxon>Bacteria</taxon>
        <taxon>Pseudomonadati</taxon>
        <taxon>Pseudomonadota</taxon>
        <taxon>Gammaproteobacteria</taxon>
        <taxon>Candidatus Kentrum</taxon>
    </lineage>
</organism>
<dbReference type="InterPro" id="IPR002792">
    <property type="entry name" value="TRAM_dom"/>
</dbReference>
<dbReference type="PROSITE" id="PS01278">
    <property type="entry name" value="MTTASE_RADICAL"/>
    <property type="match status" value="1"/>
</dbReference>
<evidence type="ECO:0000256" key="7">
    <source>
        <dbReference type="ARBA" id="ARBA00023014"/>
    </source>
</evidence>
<dbReference type="EMBL" id="CAADFL010000053">
    <property type="protein sequence ID" value="VFK07900.1"/>
    <property type="molecule type" value="Genomic_DNA"/>
</dbReference>
<keyword evidence="2 9" id="KW-0004">4Fe-4S</keyword>
<comment type="function">
    <text evidence="1 9">Catalyzes the methylthiolation of N6-(dimethylallyl)adenosine (i(6)A), leading to the formation of 2-methylthio-N6-(dimethylallyl)adenosine (ms(2)i(6)A) at position 37 in tRNAs that read codons beginning with uridine.</text>
</comment>
<dbReference type="AlphaFoldDB" id="A0A450VRD0"/>
<evidence type="ECO:0000256" key="2">
    <source>
        <dbReference type="ARBA" id="ARBA00022485"/>
    </source>
</evidence>
<keyword evidence="4 9" id="KW-0949">S-adenosyl-L-methionine</keyword>
<evidence type="ECO:0000256" key="3">
    <source>
        <dbReference type="ARBA" id="ARBA00022679"/>
    </source>
</evidence>
<evidence type="ECO:0000313" key="14">
    <source>
        <dbReference type="EMBL" id="VFJ47934.1"/>
    </source>
</evidence>
<dbReference type="InterPro" id="IPR038135">
    <property type="entry name" value="Methylthiotransferase_N_sf"/>
</dbReference>
<dbReference type="PROSITE" id="PS51918">
    <property type="entry name" value="RADICAL_SAM"/>
    <property type="match status" value="1"/>
</dbReference>
<dbReference type="PROSITE" id="PS51449">
    <property type="entry name" value="MTTASE_N"/>
    <property type="match status" value="1"/>
</dbReference>
<dbReference type="InterPro" id="IPR020612">
    <property type="entry name" value="Methylthiotransferase_CS"/>
</dbReference>
<dbReference type="InterPro" id="IPR005839">
    <property type="entry name" value="Methylthiotransferase"/>
</dbReference>
<name>A0A450VRD0_9GAMM</name>
<dbReference type="CDD" id="cd01335">
    <property type="entry name" value="Radical_SAM"/>
    <property type="match status" value="1"/>
</dbReference>
<feature type="region of interest" description="Disordered" evidence="10">
    <location>
        <begin position="262"/>
        <end position="300"/>
    </location>
</feature>
<evidence type="ECO:0000313" key="17">
    <source>
        <dbReference type="EMBL" id="VFK07900.1"/>
    </source>
</evidence>
<feature type="domain" description="Radical SAM core" evidence="13">
    <location>
        <begin position="188"/>
        <end position="466"/>
    </location>
</feature>
<dbReference type="EMBL" id="CAADEZ010000298">
    <property type="protein sequence ID" value="VFJ62062.1"/>
    <property type="molecule type" value="Genomic_DNA"/>
</dbReference>
<feature type="binding site" evidence="9">
    <location>
        <position position="209"/>
    </location>
    <ligand>
        <name>[4Fe-4S] cluster</name>
        <dbReference type="ChEBI" id="CHEBI:49883"/>
        <label>2</label>
        <note>4Fe-4S-S-AdoMet</note>
    </ligand>
</feature>
<dbReference type="GO" id="GO:0046872">
    <property type="term" value="F:metal ion binding"/>
    <property type="evidence" value="ECO:0007669"/>
    <property type="project" value="UniProtKB-KW"/>
</dbReference>
<feature type="binding site" evidence="9">
    <location>
        <position position="93"/>
    </location>
    <ligand>
        <name>[4Fe-4S] cluster</name>
        <dbReference type="ChEBI" id="CHEBI:49883"/>
        <label>1</label>
    </ligand>
</feature>
<keyword evidence="5 9" id="KW-0479">Metal-binding</keyword>
<comment type="catalytic activity">
    <reaction evidence="9">
        <text>N(6)-dimethylallyladenosine(37) in tRNA + (sulfur carrier)-SH + AH2 + 2 S-adenosyl-L-methionine = 2-methylsulfanyl-N(6)-dimethylallyladenosine(37) in tRNA + (sulfur carrier)-H + 5'-deoxyadenosine + L-methionine + A + S-adenosyl-L-homocysteine + 2 H(+)</text>
        <dbReference type="Rhea" id="RHEA:37067"/>
        <dbReference type="Rhea" id="RHEA-COMP:10375"/>
        <dbReference type="Rhea" id="RHEA-COMP:10376"/>
        <dbReference type="Rhea" id="RHEA-COMP:14737"/>
        <dbReference type="Rhea" id="RHEA-COMP:14739"/>
        <dbReference type="ChEBI" id="CHEBI:13193"/>
        <dbReference type="ChEBI" id="CHEBI:15378"/>
        <dbReference type="ChEBI" id="CHEBI:17319"/>
        <dbReference type="ChEBI" id="CHEBI:17499"/>
        <dbReference type="ChEBI" id="CHEBI:29917"/>
        <dbReference type="ChEBI" id="CHEBI:57844"/>
        <dbReference type="ChEBI" id="CHEBI:57856"/>
        <dbReference type="ChEBI" id="CHEBI:59789"/>
        <dbReference type="ChEBI" id="CHEBI:64428"/>
        <dbReference type="ChEBI" id="CHEBI:74415"/>
        <dbReference type="ChEBI" id="CHEBI:74417"/>
        <dbReference type="EC" id="2.8.4.3"/>
    </reaction>
</comment>
<dbReference type="SUPFAM" id="SSF102114">
    <property type="entry name" value="Radical SAM enzymes"/>
    <property type="match status" value="1"/>
</dbReference>
<dbReference type="GO" id="GO:0051539">
    <property type="term" value="F:4 iron, 4 sulfur cluster binding"/>
    <property type="evidence" value="ECO:0007669"/>
    <property type="project" value="UniProtKB-UniRule"/>
</dbReference>
<dbReference type="InterPro" id="IPR006463">
    <property type="entry name" value="MiaB_methiolase"/>
</dbReference>
<dbReference type="PANTHER" id="PTHR43020:SF2">
    <property type="entry name" value="MITOCHONDRIAL TRNA METHYLTHIOTRANSFERASE CDK5RAP1"/>
    <property type="match status" value="1"/>
</dbReference>
<dbReference type="SMART" id="SM00729">
    <property type="entry name" value="Elp3"/>
    <property type="match status" value="1"/>
</dbReference>
<evidence type="ECO:0000256" key="6">
    <source>
        <dbReference type="ARBA" id="ARBA00023004"/>
    </source>
</evidence>
<dbReference type="InterPro" id="IPR023404">
    <property type="entry name" value="rSAM_horseshoe"/>
</dbReference>
<gene>
    <name evidence="9" type="primary">miaB</name>
    <name evidence="15" type="ORF">BECKFM1743A_GA0114220_102983</name>
    <name evidence="16" type="ORF">BECKFM1743B_GA0114221_100379</name>
    <name evidence="17" type="ORF">BECKFM1743B_GA0114221_100533</name>
    <name evidence="14" type="ORF">BECKFM1743C_GA0114222_100523</name>
</gene>
<feature type="domain" description="TRAM" evidence="11">
    <location>
        <begin position="469"/>
        <end position="532"/>
    </location>
</feature>
<feature type="compositionally biased region" description="Gly residues" evidence="10">
    <location>
        <begin position="287"/>
        <end position="300"/>
    </location>
</feature>
<dbReference type="EC" id="2.8.4.3" evidence="8 9"/>
<feature type="domain" description="MTTase N-terminal" evidence="12">
    <location>
        <begin position="47"/>
        <end position="164"/>
    </location>
</feature>
<comment type="subcellular location">
    <subcellularLocation>
        <location evidence="9">Cytoplasm</location>
    </subcellularLocation>
</comment>
<dbReference type="SFLD" id="SFLDG01061">
    <property type="entry name" value="methylthiotransferase"/>
    <property type="match status" value="1"/>
</dbReference>
<comment type="subunit">
    <text evidence="9">Monomer.</text>
</comment>
<feature type="binding site" evidence="9">
    <location>
        <position position="56"/>
    </location>
    <ligand>
        <name>[4Fe-4S] cluster</name>
        <dbReference type="ChEBI" id="CHEBI:49883"/>
        <label>1</label>
    </ligand>
</feature>
<dbReference type="PROSITE" id="PS50926">
    <property type="entry name" value="TRAM"/>
    <property type="match status" value="1"/>
</dbReference>
<dbReference type="SFLD" id="SFLDS00029">
    <property type="entry name" value="Radical_SAM"/>
    <property type="match status" value="1"/>
</dbReference>
<protein>
    <recommendedName>
        <fullName evidence="8 9">tRNA-2-methylthio-N(6)-dimethylallyladenosine synthase</fullName>
        <ecNumber evidence="8 9">2.8.4.3</ecNumber>
    </recommendedName>
    <alternativeName>
        <fullName evidence="9">(Dimethylallyl)adenosine tRNA methylthiotransferase MiaB</fullName>
    </alternativeName>
    <alternativeName>
        <fullName evidence="9">tRNA-i(6)A37 methylthiotransferase</fullName>
    </alternativeName>
</protein>
<evidence type="ECO:0000256" key="1">
    <source>
        <dbReference type="ARBA" id="ARBA00003234"/>
    </source>
</evidence>
<dbReference type="EMBL" id="CAADFL010000037">
    <property type="protein sequence ID" value="VFK07318.1"/>
    <property type="molecule type" value="Genomic_DNA"/>
</dbReference>